<reference evidence="1 2" key="1">
    <citation type="submission" date="2024-06" db="EMBL/GenBank/DDBJ databases">
        <title>Sorghum-associated microbial communities from plants grown in Nebraska, USA.</title>
        <authorList>
            <person name="Schachtman D."/>
        </authorList>
    </citation>
    <scope>NUCLEOTIDE SEQUENCE [LARGE SCALE GENOMIC DNA]</scope>
    <source>
        <strain evidence="1 2">2814</strain>
    </source>
</reference>
<organism evidence="1 2">
    <name type="scientific">Brevundimonas faecalis</name>
    <dbReference type="NCBI Taxonomy" id="947378"/>
    <lineage>
        <taxon>Bacteria</taxon>
        <taxon>Pseudomonadati</taxon>
        <taxon>Pseudomonadota</taxon>
        <taxon>Alphaproteobacteria</taxon>
        <taxon>Caulobacterales</taxon>
        <taxon>Caulobacteraceae</taxon>
        <taxon>Brevundimonas</taxon>
    </lineage>
</organism>
<gene>
    <name evidence="1" type="ORF">ABIE19_003507</name>
</gene>
<accession>A0ABV2RG26</accession>
<keyword evidence="2" id="KW-1185">Reference proteome</keyword>
<comment type="caution">
    <text evidence="1">The sequence shown here is derived from an EMBL/GenBank/DDBJ whole genome shotgun (WGS) entry which is preliminary data.</text>
</comment>
<sequence>AALLALGQAQTAESPGALSYGALRVLGAGAGFEPATFRL</sequence>
<proteinExistence type="predicted"/>
<feature type="non-terminal residue" evidence="1">
    <location>
        <position position="1"/>
    </location>
</feature>
<name>A0ABV2RG26_9CAUL</name>
<dbReference type="Proteomes" id="UP001549313">
    <property type="component" value="Unassembled WGS sequence"/>
</dbReference>
<protein>
    <submittedName>
        <fullName evidence="1">Uncharacterized protein</fullName>
    </submittedName>
</protein>
<evidence type="ECO:0000313" key="2">
    <source>
        <dbReference type="Proteomes" id="UP001549313"/>
    </source>
</evidence>
<dbReference type="EMBL" id="JBEPTF010000008">
    <property type="protein sequence ID" value="MET4685553.1"/>
    <property type="molecule type" value="Genomic_DNA"/>
</dbReference>
<evidence type="ECO:0000313" key="1">
    <source>
        <dbReference type="EMBL" id="MET4685553.1"/>
    </source>
</evidence>